<evidence type="ECO:0000259" key="14">
    <source>
        <dbReference type="PROSITE" id="PS50109"/>
    </source>
</evidence>
<dbReference type="Proteomes" id="UP000054823">
    <property type="component" value="Unassembled WGS sequence"/>
</dbReference>
<evidence type="ECO:0000256" key="2">
    <source>
        <dbReference type="ARBA" id="ARBA00004370"/>
    </source>
</evidence>
<dbReference type="Pfam" id="PF00512">
    <property type="entry name" value="HisKA"/>
    <property type="match status" value="1"/>
</dbReference>
<keyword evidence="19" id="KW-1185">Reference proteome</keyword>
<evidence type="ECO:0000256" key="13">
    <source>
        <dbReference type="PROSITE-ProRule" id="PRU00169"/>
    </source>
</evidence>
<dbReference type="Gene3D" id="1.10.287.130">
    <property type="match status" value="1"/>
</dbReference>
<dbReference type="InterPro" id="IPR035965">
    <property type="entry name" value="PAS-like_dom_sf"/>
</dbReference>
<keyword evidence="9" id="KW-0067">ATP-binding</keyword>
<dbReference type="PROSITE" id="PS50109">
    <property type="entry name" value="HIS_KIN"/>
    <property type="match status" value="1"/>
</dbReference>
<dbReference type="PROSITE" id="PS50112">
    <property type="entry name" value="PAS"/>
    <property type="match status" value="2"/>
</dbReference>
<proteinExistence type="predicted"/>
<evidence type="ECO:0000256" key="3">
    <source>
        <dbReference type="ARBA" id="ARBA00012438"/>
    </source>
</evidence>
<dbReference type="SUPFAM" id="SSF52172">
    <property type="entry name" value="CheY-like"/>
    <property type="match status" value="1"/>
</dbReference>
<feature type="domain" description="PAS" evidence="16">
    <location>
        <begin position="98"/>
        <end position="149"/>
    </location>
</feature>
<dbReference type="PANTHER" id="PTHR43047">
    <property type="entry name" value="TWO-COMPONENT HISTIDINE PROTEIN KINASE"/>
    <property type="match status" value="1"/>
</dbReference>
<evidence type="ECO:0000259" key="17">
    <source>
        <dbReference type="PROSITE" id="PS50113"/>
    </source>
</evidence>
<dbReference type="CDD" id="cd16922">
    <property type="entry name" value="HATPase_EvgS-ArcB-TorS-like"/>
    <property type="match status" value="1"/>
</dbReference>
<dbReference type="PROSITE" id="PS50110">
    <property type="entry name" value="RESPONSE_REGULATORY"/>
    <property type="match status" value="1"/>
</dbReference>
<keyword evidence="8 18" id="KW-0418">Kinase</keyword>
<keyword evidence="11" id="KW-0902">Two-component regulatory system</keyword>
<dbReference type="SMART" id="SM00388">
    <property type="entry name" value="HisKA"/>
    <property type="match status" value="1"/>
</dbReference>
<dbReference type="Gene3D" id="3.30.450.20">
    <property type="entry name" value="PAS domain"/>
    <property type="match status" value="2"/>
</dbReference>
<dbReference type="GO" id="GO:0005524">
    <property type="term" value="F:ATP binding"/>
    <property type="evidence" value="ECO:0007669"/>
    <property type="project" value="UniProtKB-KW"/>
</dbReference>
<sequence>MLHGVDAAYQPTFENAFEYCLPEYRDALKSSLLQAIDQGNEWQCKFDVQLSDGSRKRVKAEGRPIVEGGHVTAFMGCFEELDAQVNFPLCSPATPVAIEARMRELFELRAIIDEAAIFSVSDKHGKILSANQNLIEISGYSEDELLGHSHNIMNSGFHGPEFFARMWEKIASGEVWRGEICNKNKSGDLLWFDTIIYPVLDQNGQPDRFLSLRLDITEKVQSSHLVSEFFDVSNSPSFVLDGRGYLRRVNEAFCGSLGYSSSDLMHTPLLNLIKPEERHAATDAFRKIVVGRPGASLEFTCLHASGAERVLTFRANRFEGQIFGSAVDVTEEFERKKSLQQAKQAAIEANQSKSAFLANMSHEIRTPLNAIIGVADVLSRDQHLENHQRELVDMIYDAGSMLEGLLTDILDLSKIEAGKLKLEETTFLPMEEVRSALRLHMLRAQEHGVFFACTEDMAEGVQLVGDPLRLRQIISNLASNAVKFTEKGSIQVHAAVKMNEALPILELYIQDTGIGFPVETAGEVFERFEQSRSSDTRVFGGTGLGLAISSSLARDMGGSLRVRSKPGAGTRFDLSIPFVVAPSKTTLKEAVKSDATVPDLSTKKILVAEDSMVNQKVLRLVLRPTQCDIVFVENGEEAVRAFQEAERAFDLVLMDMRMPKMNGHDAVKLIRSFEVRNALVPTPIIMVSANAMGHNVQEAMQAGCNTHIAKPIRQKTLFAEIARFLPDPG</sequence>
<dbReference type="NCBIfam" id="TIGR00229">
    <property type="entry name" value="sensory_box"/>
    <property type="match status" value="2"/>
</dbReference>
<dbReference type="SUPFAM" id="SSF55785">
    <property type="entry name" value="PYP-like sensor domain (PAS domain)"/>
    <property type="match status" value="2"/>
</dbReference>
<dbReference type="OrthoDB" id="9801651at2"/>
<dbReference type="AlphaFoldDB" id="A0A0P1F866"/>
<dbReference type="Pfam" id="PF00072">
    <property type="entry name" value="Response_reg"/>
    <property type="match status" value="1"/>
</dbReference>
<organism evidence="18 19">
    <name type="scientific">Shimia marina</name>
    <dbReference type="NCBI Taxonomy" id="321267"/>
    <lineage>
        <taxon>Bacteria</taxon>
        <taxon>Pseudomonadati</taxon>
        <taxon>Pseudomonadota</taxon>
        <taxon>Alphaproteobacteria</taxon>
        <taxon>Rhodobacterales</taxon>
        <taxon>Roseobacteraceae</taxon>
    </lineage>
</organism>
<dbReference type="InterPro" id="IPR001789">
    <property type="entry name" value="Sig_transdc_resp-reg_receiver"/>
</dbReference>
<dbReference type="PRINTS" id="PR00344">
    <property type="entry name" value="BCTRLSENSOR"/>
</dbReference>
<comment type="subcellular location">
    <subcellularLocation>
        <location evidence="2">Membrane</location>
    </subcellularLocation>
</comment>
<feature type="domain" description="Histidine kinase" evidence="14">
    <location>
        <begin position="359"/>
        <end position="580"/>
    </location>
</feature>
<comment type="catalytic activity">
    <reaction evidence="1">
        <text>ATP + protein L-histidine = ADP + protein N-phospho-L-histidine.</text>
        <dbReference type="EC" id="2.7.13.3"/>
    </reaction>
</comment>
<evidence type="ECO:0000313" key="18">
    <source>
        <dbReference type="EMBL" id="CUH50875.1"/>
    </source>
</evidence>
<evidence type="ECO:0000259" key="16">
    <source>
        <dbReference type="PROSITE" id="PS50112"/>
    </source>
</evidence>
<dbReference type="GO" id="GO:0000155">
    <property type="term" value="F:phosphorelay sensor kinase activity"/>
    <property type="evidence" value="ECO:0007669"/>
    <property type="project" value="InterPro"/>
</dbReference>
<dbReference type="InterPro" id="IPR036890">
    <property type="entry name" value="HATPase_C_sf"/>
</dbReference>
<dbReference type="InterPro" id="IPR011006">
    <property type="entry name" value="CheY-like_superfamily"/>
</dbReference>
<evidence type="ECO:0000313" key="19">
    <source>
        <dbReference type="Proteomes" id="UP000054823"/>
    </source>
</evidence>
<dbReference type="FunFam" id="1.10.287.130:FF:000004">
    <property type="entry name" value="Ethylene receptor 1"/>
    <property type="match status" value="1"/>
</dbReference>
<keyword evidence="12" id="KW-0472">Membrane</keyword>
<evidence type="ECO:0000256" key="6">
    <source>
        <dbReference type="ARBA" id="ARBA00022692"/>
    </source>
</evidence>
<dbReference type="STRING" id="321267.SHM7688_00306"/>
<evidence type="ECO:0000256" key="4">
    <source>
        <dbReference type="ARBA" id="ARBA00022553"/>
    </source>
</evidence>
<dbReference type="InterPro" id="IPR001610">
    <property type="entry name" value="PAC"/>
</dbReference>
<dbReference type="InterPro" id="IPR000014">
    <property type="entry name" value="PAS"/>
</dbReference>
<keyword evidence="5 18" id="KW-0808">Transferase</keyword>
<feature type="domain" description="PAC" evidence="17">
    <location>
        <begin position="176"/>
        <end position="228"/>
    </location>
</feature>
<feature type="domain" description="PAS" evidence="16">
    <location>
        <begin position="222"/>
        <end position="292"/>
    </location>
</feature>
<reference evidence="18 19" key="1">
    <citation type="submission" date="2015-09" db="EMBL/GenBank/DDBJ databases">
        <authorList>
            <consortium name="Swine Surveillance"/>
        </authorList>
    </citation>
    <scope>NUCLEOTIDE SEQUENCE [LARGE SCALE GENOMIC DNA]</scope>
    <source>
        <strain evidence="18 19">CECT 7688</strain>
    </source>
</reference>
<dbReference type="InterPro" id="IPR003661">
    <property type="entry name" value="HisK_dim/P_dom"/>
</dbReference>
<dbReference type="Gene3D" id="3.30.565.10">
    <property type="entry name" value="Histidine kinase-like ATPase, C-terminal domain"/>
    <property type="match status" value="1"/>
</dbReference>
<dbReference type="PANTHER" id="PTHR43047:SF64">
    <property type="entry name" value="HISTIDINE KINASE CONTAINING CHEY-HOMOLOGOUS RECEIVER DOMAIN AND PAS DOMAIN-RELATED"/>
    <property type="match status" value="1"/>
</dbReference>
<keyword evidence="4 13" id="KW-0597">Phosphoprotein</keyword>
<dbReference type="SMART" id="SM00091">
    <property type="entry name" value="PAS"/>
    <property type="match status" value="2"/>
</dbReference>
<keyword evidence="10" id="KW-1133">Transmembrane helix</keyword>
<dbReference type="PROSITE" id="PS50113">
    <property type="entry name" value="PAC"/>
    <property type="match status" value="1"/>
</dbReference>
<dbReference type="InterPro" id="IPR000700">
    <property type="entry name" value="PAS-assoc_C"/>
</dbReference>
<dbReference type="Pfam" id="PF02518">
    <property type="entry name" value="HATPase_c"/>
    <property type="match status" value="1"/>
</dbReference>
<dbReference type="SUPFAM" id="SSF55874">
    <property type="entry name" value="ATPase domain of HSP90 chaperone/DNA topoisomerase II/histidine kinase"/>
    <property type="match status" value="1"/>
</dbReference>
<dbReference type="Pfam" id="PF08448">
    <property type="entry name" value="PAS_4"/>
    <property type="match status" value="1"/>
</dbReference>
<name>A0A0P1F866_9RHOB</name>
<gene>
    <name evidence="18" type="primary">luxQ_2</name>
    <name evidence="18" type="ORF">SHM7688_00306</name>
</gene>
<dbReference type="EC" id="2.7.13.3" evidence="3"/>
<dbReference type="InterPro" id="IPR003594">
    <property type="entry name" value="HATPase_dom"/>
</dbReference>
<dbReference type="SMART" id="SM00086">
    <property type="entry name" value="PAC"/>
    <property type="match status" value="2"/>
</dbReference>
<dbReference type="EMBL" id="CYPW01000004">
    <property type="protein sequence ID" value="CUH50875.1"/>
    <property type="molecule type" value="Genomic_DNA"/>
</dbReference>
<evidence type="ECO:0000256" key="5">
    <source>
        <dbReference type="ARBA" id="ARBA00022679"/>
    </source>
</evidence>
<evidence type="ECO:0000256" key="7">
    <source>
        <dbReference type="ARBA" id="ARBA00022741"/>
    </source>
</evidence>
<dbReference type="Gene3D" id="3.40.50.2300">
    <property type="match status" value="1"/>
</dbReference>
<dbReference type="SMART" id="SM00387">
    <property type="entry name" value="HATPase_c"/>
    <property type="match status" value="1"/>
</dbReference>
<dbReference type="InterPro" id="IPR005467">
    <property type="entry name" value="His_kinase_dom"/>
</dbReference>
<evidence type="ECO:0000256" key="12">
    <source>
        <dbReference type="ARBA" id="ARBA00023136"/>
    </source>
</evidence>
<dbReference type="GO" id="GO:0016020">
    <property type="term" value="C:membrane"/>
    <property type="evidence" value="ECO:0007669"/>
    <property type="project" value="UniProtKB-SubCell"/>
</dbReference>
<evidence type="ECO:0000256" key="1">
    <source>
        <dbReference type="ARBA" id="ARBA00000085"/>
    </source>
</evidence>
<dbReference type="CDD" id="cd00130">
    <property type="entry name" value="PAS"/>
    <property type="match status" value="2"/>
</dbReference>
<keyword evidence="6" id="KW-0812">Transmembrane</keyword>
<dbReference type="RefSeq" id="WP_144432455.1">
    <property type="nucleotide sequence ID" value="NZ_CYPW01000004.1"/>
</dbReference>
<dbReference type="Pfam" id="PF13426">
    <property type="entry name" value="PAS_9"/>
    <property type="match status" value="1"/>
</dbReference>
<evidence type="ECO:0000256" key="10">
    <source>
        <dbReference type="ARBA" id="ARBA00022989"/>
    </source>
</evidence>
<accession>A0A0P1F866</accession>
<dbReference type="SMART" id="SM00448">
    <property type="entry name" value="REC"/>
    <property type="match status" value="1"/>
</dbReference>
<evidence type="ECO:0000256" key="11">
    <source>
        <dbReference type="ARBA" id="ARBA00023012"/>
    </source>
</evidence>
<dbReference type="CDD" id="cd00082">
    <property type="entry name" value="HisKA"/>
    <property type="match status" value="1"/>
</dbReference>
<dbReference type="InterPro" id="IPR013656">
    <property type="entry name" value="PAS_4"/>
</dbReference>
<feature type="modified residue" description="4-aspartylphosphate" evidence="13">
    <location>
        <position position="655"/>
    </location>
</feature>
<evidence type="ECO:0000256" key="8">
    <source>
        <dbReference type="ARBA" id="ARBA00022777"/>
    </source>
</evidence>
<dbReference type="SUPFAM" id="SSF47384">
    <property type="entry name" value="Homodimeric domain of signal transducing histidine kinase"/>
    <property type="match status" value="1"/>
</dbReference>
<protein>
    <recommendedName>
        <fullName evidence="3">histidine kinase</fullName>
        <ecNumber evidence="3">2.7.13.3</ecNumber>
    </recommendedName>
</protein>
<dbReference type="InterPro" id="IPR004358">
    <property type="entry name" value="Sig_transdc_His_kin-like_C"/>
</dbReference>
<dbReference type="CDD" id="cd17546">
    <property type="entry name" value="REC_hyHK_CKI1_RcsC-like"/>
    <property type="match status" value="1"/>
</dbReference>
<evidence type="ECO:0000259" key="15">
    <source>
        <dbReference type="PROSITE" id="PS50110"/>
    </source>
</evidence>
<feature type="domain" description="Response regulatory" evidence="15">
    <location>
        <begin position="604"/>
        <end position="725"/>
    </location>
</feature>
<dbReference type="InterPro" id="IPR036097">
    <property type="entry name" value="HisK_dim/P_sf"/>
</dbReference>
<keyword evidence="7" id="KW-0547">Nucleotide-binding</keyword>
<dbReference type="FunFam" id="3.30.565.10:FF:000010">
    <property type="entry name" value="Sensor histidine kinase RcsC"/>
    <property type="match status" value="1"/>
</dbReference>
<evidence type="ECO:0000256" key="9">
    <source>
        <dbReference type="ARBA" id="ARBA00022840"/>
    </source>
</evidence>